<dbReference type="Proteomes" id="UP000242662">
    <property type="component" value="Unassembled WGS sequence"/>
</dbReference>
<dbReference type="GO" id="GO:0042262">
    <property type="term" value="P:DNA protection"/>
    <property type="evidence" value="ECO:0007669"/>
    <property type="project" value="InterPro"/>
</dbReference>
<dbReference type="AlphaFoldDB" id="A0A1G6IL28"/>
<dbReference type="EMBL" id="FMYM01000005">
    <property type="protein sequence ID" value="SDC07153.1"/>
    <property type="molecule type" value="Genomic_DNA"/>
</dbReference>
<reference evidence="2" key="1">
    <citation type="submission" date="2016-09" db="EMBL/GenBank/DDBJ databases">
        <authorList>
            <person name="Varghese N."/>
            <person name="Submissions S."/>
        </authorList>
    </citation>
    <scope>NUCLEOTIDE SEQUENCE [LARGE SCALE GENOMIC DNA]</scope>
    <source>
        <strain evidence="2">25nlg</strain>
    </source>
</reference>
<dbReference type="SUPFAM" id="SSF161266">
    <property type="entry name" value="Gam-like"/>
    <property type="match status" value="1"/>
</dbReference>
<dbReference type="Pfam" id="PF07352">
    <property type="entry name" value="Phage_Mu_Gam"/>
    <property type="match status" value="1"/>
</dbReference>
<dbReference type="InterPro" id="IPR009951">
    <property type="entry name" value="Host-nuc_inhib_Gam"/>
</dbReference>
<accession>A0A1G6IL28</accession>
<keyword evidence="2" id="KW-1185">Reference proteome</keyword>
<proteinExistence type="predicted"/>
<dbReference type="STRING" id="1464122.SAMN05421737_10599"/>
<dbReference type="RefSeq" id="WP_090775459.1">
    <property type="nucleotide sequence ID" value="NZ_FMYM01000005.1"/>
</dbReference>
<sequence length="190" mass="21779">MNDLQTKELQEIESIDFIGNEQEKERFKITDQAKLNWAFRKLAVLDEKEKSVEEIAAQEMERIKEWKESELAPVRDKRESLESLVQEYHSLALKYDPTAKTLKTPHGRCKSITRKPTPIAADKYKLLEHVKTAGATEFVKVKEEVKWSDYKKLLNVVTVGGKETVIDENGQEVAGVTIQPETTTYKIDLG</sequence>
<dbReference type="GO" id="GO:0003690">
    <property type="term" value="F:double-stranded DNA binding"/>
    <property type="evidence" value="ECO:0007669"/>
    <property type="project" value="InterPro"/>
</dbReference>
<evidence type="ECO:0000313" key="2">
    <source>
        <dbReference type="Proteomes" id="UP000242662"/>
    </source>
</evidence>
<organism evidence="1 2">
    <name type="scientific">Shouchella lonarensis</name>
    <dbReference type="NCBI Taxonomy" id="1464122"/>
    <lineage>
        <taxon>Bacteria</taxon>
        <taxon>Bacillati</taxon>
        <taxon>Bacillota</taxon>
        <taxon>Bacilli</taxon>
        <taxon>Bacillales</taxon>
        <taxon>Bacillaceae</taxon>
        <taxon>Shouchella</taxon>
    </lineage>
</organism>
<protein>
    <submittedName>
        <fullName evidence="1">Bacteriophage Mu Gam like protein</fullName>
    </submittedName>
</protein>
<evidence type="ECO:0000313" key="1">
    <source>
        <dbReference type="EMBL" id="SDC07153.1"/>
    </source>
</evidence>
<name>A0A1G6IL28_9BACI</name>
<dbReference type="OrthoDB" id="1908548at2"/>
<gene>
    <name evidence="1" type="ORF">SAMN05421737_10599</name>
</gene>